<proteinExistence type="predicted"/>
<comment type="caution">
    <text evidence="1">The sequence shown here is derived from an EMBL/GenBank/DDBJ whole genome shotgun (WGS) entry which is preliminary data.</text>
</comment>
<dbReference type="Pfam" id="PF19677">
    <property type="entry name" value="DUF6179"/>
    <property type="match status" value="1"/>
</dbReference>
<dbReference type="AlphaFoldDB" id="A0A317KXV9"/>
<evidence type="ECO:0000313" key="1">
    <source>
        <dbReference type="EMBL" id="PWU67358.1"/>
    </source>
</evidence>
<gene>
    <name evidence="1" type="ORF">DLJ74_16020</name>
</gene>
<sequence>MELDNSQDGKRSISNIKIDRSQLTRNQYTMSLLYEGQRVGLITGQKVYQIQIEIMQILQQLIRKHTQGESTSVTSDKAQGIMVSLMYAMDAYTLHFNEPEEAISHLNTDSVKKIHEKGLELLSQYFEQSKQLYREVVEMQLDVPVDAYNMTIDESLPVFMNHYDIVFEAQNTMASIDYPLAIDDMRLQGVFYMKQYLERLLMETKFCHLFSHSDLMYVLKNFGKKHRFNYQIELFNIFELIINNAVFSLLAGGKANEVRISDFQYEQLNRMFTTCDADQRIRLIHEAFSRLQEELQTDQALNHYIDLYRDELIQRVNNATEIGNFEMLIIREEEEREKPMVLMLNENDRMSDMKMRELVDQIMESDNLEEKVRIIRDHFVSLHDYLDLLNSGSLFGDEYDALFATFGDIELAIFAKIVFYEELRGDDREFLDIVADGTEASEEWEEKYMEFMQQLDEARMKEVGRLIYDIDYEEISFY</sequence>
<protein>
    <submittedName>
        <fullName evidence="1">Uncharacterized protein</fullName>
    </submittedName>
</protein>
<name>A0A317KXV9_9BACI</name>
<dbReference type="EMBL" id="QGTD01000016">
    <property type="protein sequence ID" value="PWU67358.1"/>
    <property type="molecule type" value="Genomic_DNA"/>
</dbReference>
<dbReference type="Proteomes" id="UP000245624">
    <property type="component" value="Unassembled WGS sequence"/>
</dbReference>
<accession>A0A317KXV9</accession>
<reference evidence="1 2" key="1">
    <citation type="submission" date="2018-05" db="EMBL/GenBank/DDBJ databases">
        <title>Genomic analysis of Gracilibacillus dipsosauri DD1 reveals novel features of a salt-tolerant amylase.</title>
        <authorList>
            <person name="Deutch C.E."/>
            <person name="Yang S."/>
        </authorList>
    </citation>
    <scope>NUCLEOTIDE SEQUENCE [LARGE SCALE GENOMIC DNA]</scope>
    <source>
        <strain evidence="1 2">DD1</strain>
    </source>
</reference>
<dbReference type="OrthoDB" id="3173587at2"/>
<evidence type="ECO:0000313" key="2">
    <source>
        <dbReference type="Proteomes" id="UP000245624"/>
    </source>
</evidence>
<dbReference type="RefSeq" id="WP_109985202.1">
    <property type="nucleotide sequence ID" value="NZ_QGTD01000016.1"/>
</dbReference>
<organism evidence="1 2">
    <name type="scientific">Gracilibacillus dipsosauri</name>
    <dbReference type="NCBI Taxonomy" id="178340"/>
    <lineage>
        <taxon>Bacteria</taxon>
        <taxon>Bacillati</taxon>
        <taxon>Bacillota</taxon>
        <taxon>Bacilli</taxon>
        <taxon>Bacillales</taxon>
        <taxon>Bacillaceae</taxon>
        <taxon>Gracilibacillus</taxon>
    </lineage>
</organism>
<keyword evidence="2" id="KW-1185">Reference proteome</keyword>
<dbReference type="InterPro" id="IPR045751">
    <property type="entry name" value="DUF6179"/>
</dbReference>